<evidence type="ECO:0000259" key="3">
    <source>
        <dbReference type="Pfam" id="PF04984"/>
    </source>
</evidence>
<organism evidence="5 6">
    <name type="scientific">Amycolatopsis samaneae</name>
    <dbReference type="NCBI Taxonomy" id="664691"/>
    <lineage>
        <taxon>Bacteria</taxon>
        <taxon>Bacillati</taxon>
        <taxon>Actinomycetota</taxon>
        <taxon>Actinomycetes</taxon>
        <taxon>Pseudonocardiales</taxon>
        <taxon>Pseudonocardiaceae</taxon>
        <taxon>Amycolatopsis</taxon>
    </lineage>
</organism>
<dbReference type="InterPro" id="IPR035089">
    <property type="entry name" value="Phage_sheath_subtilisin"/>
</dbReference>
<evidence type="ECO:0000256" key="1">
    <source>
        <dbReference type="ARBA" id="ARBA00008005"/>
    </source>
</evidence>
<dbReference type="InterPro" id="IPR052042">
    <property type="entry name" value="Tail_sheath_structural"/>
</dbReference>
<reference evidence="6" key="1">
    <citation type="journal article" date="2019" name="Int. J. Syst. Evol. Microbiol.">
        <title>The Global Catalogue of Microorganisms (GCM) 10K type strain sequencing project: providing services to taxonomists for standard genome sequencing and annotation.</title>
        <authorList>
            <consortium name="The Broad Institute Genomics Platform"/>
            <consortium name="The Broad Institute Genome Sequencing Center for Infectious Disease"/>
            <person name="Wu L."/>
            <person name="Ma J."/>
        </authorList>
    </citation>
    <scope>NUCLEOTIDE SEQUENCE [LARGE SCALE GENOMIC DNA]</scope>
    <source>
        <strain evidence="6">CGMCC 4.7643</strain>
    </source>
</reference>
<feature type="region of interest" description="Disordered" evidence="2">
    <location>
        <begin position="239"/>
        <end position="266"/>
    </location>
</feature>
<dbReference type="Gene3D" id="3.40.50.11780">
    <property type="match status" value="2"/>
</dbReference>
<gene>
    <name evidence="5" type="ORF">ACFSYJ_14785</name>
</gene>
<sequence>MTTPVARAAPLGAYRTPGVRLEWLDAAPQARSLVRTDIAGFAGIAQRGVLGRAVRVDSWEGFRGVFGEHRPEAYLAYAVEGFFAGGGDRCWVARVADPATAAPAAVTLPGASGPAALVLTASSPGTWGARVGYRIDPVPGGRFTLTLRLDEVTEVWRNLGPERPPKELLGDPDTGSRLVTVAEYHGPPSAGQGFLTGGAEGLETLTGGHFSTALSTLDVVEEIALVAVPDLWTRPVPVSGRPRPRRPHCEVLTGPAPSVPPVPPAARATLSEPEVTELQREMLARCEKLGDRVALLETPPGATPARALEWRKAFDSPFGALYHPWVLVVDPLSADDDVTAVPPAGHLAGVCAHTDLTVGVHEPPANAVVPLAVDTVSTVDEVTHGDLNDLSVNAIRPVRGVRVLGDRTLSRDLPEWRYLNVRRLVSAIEETLVAETAWTVFEPNATPLWREVDRVVRGVLERAWERGMLSGATREQAYTVTCDATVNPPVDLAAGKLVCEIGLNPPPPAEFVVVRVIRTPAGVTVAEGGIP</sequence>
<dbReference type="RefSeq" id="WP_345402886.1">
    <property type="nucleotide sequence ID" value="NZ_BAABHG010000014.1"/>
</dbReference>
<keyword evidence="6" id="KW-1185">Reference proteome</keyword>
<dbReference type="PANTHER" id="PTHR35861:SF1">
    <property type="entry name" value="PHAGE TAIL SHEATH PROTEIN"/>
    <property type="match status" value="1"/>
</dbReference>
<evidence type="ECO:0000256" key="2">
    <source>
        <dbReference type="SAM" id="MobiDB-lite"/>
    </source>
</evidence>
<dbReference type="Proteomes" id="UP001597419">
    <property type="component" value="Unassembled WGS sequence"/>
</dbReference>
<name>A0ABW5GH62_9PSEU</name>
<feature type="domain" description="Tail sheath protein C-terminal" evidence="4">
    <location>
        <begin position="414"/>
        <end position="516"/>
    </location>
</feature>
<accession>A0ABW5GH62</accession>
<comment type="caution">
    <text evidence="5">The sequence shown here is derived from an EMBL/GenBank/DDBJ whole genome shotgun (WGS) entry which is preliminary data.</text>
</comment>
<dbReference type="EMBL" id="JBHUKU010000007">
    <property type="protein sequence ID" value="MFD2459879.1"/>
    <property type="molecule type" value="Genomic_DNA"/>
</dbReference>
<feature type="domain" description="Tail sheath protein subtilisin-like" evidence="3">
    <location>
        <begin position="273"/>
        <end position="409"/>
    </location>
</feature>
<evidence type="ECO:0000313" key="6">
    <source>
        <dbReference type="Proteomes" id="UP001597419"/>
    </source>
</evidence>
<evidence type="ECO:0000259" key="4">
    <source>
        <dbReference type="Pfam" id="PF17482"/>
    </source>
</evidence>
<proteinExistence type="inferred from homology"/>
<dbReference type="PANTHER" id="PTHR35861">
    <property type="match status" value="1"/>
</dbReference>
<dbReference type="Pfam" id="PF17482">
    <property type="entry name" value="Phage_sheath_1C"/>
    <property type="match status" value="1"/>
</dbReference>
<dbReference type="InterPro" id="IPR020287">
    <property type="entry name" value="Tail_sheath_C"/>
</dbReference>
<evidence type="ECO:0000313" key="5">
    <source>
        <dbReference type="EMBL" id="MFD2459879.1"/>
    </source>
</evidence>
<protein>
    <submittedName>
        <fullName evidence="5">Phage tail sheath family protein</fullName>
    </submittedName>
</protein>
<dbReference type="Pfam" id="PF04984">
    <property type="entry name" value="Phage_sheath_1"/>
    <property type="match status" value="1"/>
</dbReference>
<comment type="similarity">
    <text evidence="1">Belongs to the myoviridae tail sheath protein family.</text>
</comment>